<dbReference type="AlphaFoldDB" id="A0A0W0V9A0"/>
<dbReference type="EMBL" id="LNYJ01000011">
    <property type="protein sequence ID" value="KTD16445.1"/>
    <property type="molecule type" value="Genomic_DNA"/>
</dbReference>
<accession>A0A0W0V9A0</accession>
<dbReference type="RefSeq" id="WP_058470299.1">
    <property type="nucleotide sequence ID" value="NZ_CAAAIC010000002.1"/>
</dbReference>
<dbReference type="OrthoDB" id="5638924at2"/>
<feature type="signal peptide" evidence="1">
    <location>
        <begin position="1"/>
        <end position="18"/>
    </location>
</feature>
<reference evidence="2 3" key="1">
    <citation type="submission" date="2015-11" db="EMBL/GenBank/DDBJ databases">
        <title>Genomic analysis of 38 Legionella species identifies large and diverse effector repertoires.</title>
        <authorList>
            <person name="Burstein D."/>
            <person name="Amaro F."/>
            <person name="Zusman T."/>
            <person name="Lifshitz Z."/>
            <person name="Cohen O."/>
            <person name="Gilbert J.A."/>
            <person name="Pupko T."/>
            <person name="Shuman H.A."/>
            <person name="Segal G."/>
        </authorList>
    </citation>
    <scope>NUCLEOTIDE SEQUENCE [LARGE SCALE GENOMIC DNA]</scope>
    <source>
        <strain evidence="2 3">BL-540</strain>
    </source>
</reference>
<comment type="caution">
    <text evidence="2">The sequence shown here is derived from an EMBL/GenBank/DDBJ whole genome shotgun (WGS) entry which is preliminary data.</text>
</comment>
<gene>
    <name evidence="2" type="ORF">Ljor_0751</name>
</gene>
<name>A0A0W0V9A0_9GAMM</name>
<organism evidence="2 3">
    <name type="scientific">Legionella jordanis</name>
    <dbReference type="NCBI Taxonomy" id="456"/>
    <lineage>
        <taxon>Bacteria</taxon>
        <taxon>Pseudomonadati</taxon>
        <taxon>Pseudomonadota</taxon>
        <taxon>Gammaproteobacteria</taxon>
        <taxon>Legionellales</taxon>
        <taxon>Legionellaceae</taxon>
        <taxon>Legionella</taxon>
    </lineage>
</organism>
<dbReference type="Proteomes" id="UP000055035">
    <property type="component" value="Unassembled WGS sequence"/>
</dbReference>
<keyword evidence="1" id="KW-0732">Signal</keyword>
<evidence type="ECO:0000256" key="1">
    <source>
        <dbReference type="SAM" id="SignalP"/>
    </source>
</evidence>
<evidence type="ECO:0000313" key="2">
    <source>
        <dbReference type="EMBL" id="KTD16445.1"/>
    </source>
</evidence>
<proteinExistence type="predicted"/>
<keyword evidence="3" id="KW-1185">Reference proteome</keyword>
<dbReference type="PATRIC" id="fig|456.5.peg.796"/>
<feature type="chain" id="PRO_5006914565" evidence="1">
    <location>
        <begin position="19"/>
        <end position="73"/>
    </location>
</feature>
<protein>
    <submittedName>
        <fullName evidence="2">Uncharacterized protein</fullName>
    </submittedName>
</protein>
<sequence length="73" mass="8063">MARLIIVLSLLLSLPTYASDNTEINVQQEKSAEDDCMQRILNPCIAKCESQEDSDCVQACQENAKGECRQAGE</sequence>
<evidence type="ECO:0000313" key="3">
    <source>
        <dbReference type="Proteomes" id="UP000055035"/>
    </source>
</evidence>